<dbReference type="PANTHER" id="PTHR31053">
    <property type="entry name" value="MAGNESIUM-PROTOPORPHYRIN IX MONOMETHYL ESTER [OXIDATIVE] CYCLASE, CHLOROPLASTIC"/>
    <property type="match status" value="1"/>
</dbReference>
<keyword evidence="7" id="KW-1185">Reference proteome</keyword>
<dbReference type="Pfam" id="PF02915">
    <property type="entry name" value="Rubrerythrin"/>
    <property type="match status" value="1"/>
</dbReference>
<evidence type="ECO:0000256" key="3">
    <source>
        <dbReference type="ARBA" id="ARBA00023002"/>
    </source>
</evidence>
<dbReference type="EMBL" id="JBEAFC010000015">
    <property type="protein sequence ID" value="KAL1531133.1"/>
    <property type="molecule type" value="Genomic_DNA"/>
</dbReference>
<dbReference type="InterPro" id="IPR008434">
    <property type="entry name" value="AcsF"/>
</dbReference>
<keyword evidence="3 6" id="KW-0560">Oxidoreductase</keyword>
<dbReference type="GO" id="GO:0046872">
    <property type="term" value="F:metal ion binding"/>
    <property type="evidence" value="ECO:0007669"/>
    <property type="project" value="UniProtKB-KW"/>
</dbReference>
<dbReference type="EC" id="1.14.13.81" evidence="6"/>
<evidence type="ECO:0000256" key="1">
    <source>
        <dbReference type="ARBA" id="ARBA00001962"/>
    </source>
</evidence>
<name>A0ABD1FH24_SALDI</name>
<proteinExistence type="predicted"/>
<feature type="domain" description="Rubrerythrin diiron-binding" evidence="5">
    <location>
        <begin position="31"/>
        <end position="69"/>
    </location>
</feature>
<evidence type="ECO:0000313" key="7">
    <source>
        <dbReference type="Proteomes" id="UP001567538"/>
    </source>
</evidence>
<evidence type="ECO:0000259" key="5">
    <source>
        <dbReference type="Pfam" id="PF02915"/>
    </source>
</evidence>
<evidence type="ECO:0000256" key="4">
    <source>
        <dbReference type="ARBA" id="ARBA00023004"/>
    </source>
</evidence>
<dbReference type="GO" id="GO:0048529">
    <property type="term" value="F:magnesium-protoporphyrin IX monomethyl ester (oxidative) cyclase activity"/>
    <property type="evidence" value="ECO:0007669"/>
    <property type="project" value="UniProtKB-EC"/>
</dbReference>
<evidence type="ECO:0000313" key="6">
    <source>
        <dbReference type="EMBL" id="KAL1531133.1"/>
    </source>
</evidence>
<sequence length="84" mass="9911">MVSFSKRSSAAGLRKLTLWLQGRSPPFRVSEQRYITIYHHLKENPEYQCYPIFNYFENWCQDENCHGEAVVLLLLPLSLCDYVP</sequence>
<protein>
    <submittedName>
        <fullName evidence="6">Magnesium-protoporphyrin IX monomethyl ester (Oxidative) cyclase</fullName>
        <ecNumber evidence="6">1.14.13.81</ecNumber>
    </submittedName>
</protein>
<dbReference type="AlphaFoldDB" id="A0ABD1FH24"/>
<evidence type="ECO:0000256" key="2">
    <source>
        <dbReference type="ARBA" id="ARBA00022723"/>
    </source>
</evidence>
<dbReference type="PANTHER" id="PTHR31053:SF2">
    <property type="entry name" value="MAGNESIUM-PROTOPORPHYRIN IX MONOMETHYL ESTER [OXIDATIVE] CYCLASE, CHLOROPLASTIC"/>
    <property type="match status" value="1"/>
</dbReference>
<dbReference type="InterPro" id="IPR003251">
    <property type="entry name" value="Rr_diiron-bd_dom"/>
</dbReference>
<comment type="caution">
    <text evidence="6">The sequence shown here is derived from an EMBL/GenBank/DDBJ whole genome shotgun (WGS) entry which is preliminary data.</text>
</comment>
<comment type="cofactor">
    <cofactor evidence="1">
        <name>Fe cation</name>
        <dbReference type="ChEBI" id="CHEBI:24875"/>
    </cofactor>
</comment>
<reference evidence="6 7" key="1">
    <citation type="submission" date="2024-06" db="EMBL/GenBank/DDBJ databases">
        <title>A chromosome level genome sequence of Diviner's sage (Salvia divinorum).</title>
        <authorList>
            <person name="Ford S.A."/>
            <person name="Ro D.-K."/>
            <person name="Ness R.W."/>
            <person name="Phillips M.A."/>
        </authorList>
    </citation>
    <scope>NUCLEOTIDE SEQUENCE [LARGE SCALE GENOMIC DNA]</scope>
    <source>
        <strain evidence="6">SAF-2024a</strain>
        <tissue evidence="6">Leaf</tissue>
    </source>
</reference>
<keyword evidence="2" id="KW-0479">Metal-binding</keyword>
<gene>
    <name evidence="6" type="ORF">AAHA92_33848</name>
</gene>
<dbReference type="Proteomes" id="UP001567538">
    <property type="component" value="Unassembled WGS sequence"/>
</dbReference>
<keyword evidence="4" id="KW-0408">Iron</keyword>
<organism evidence="6 7">
    <name type="scientific">Salvia divinorum</name>
    <name type="common">Maria pastora</name>
    <name type="synonym">Diviner's sage</name>
    <dbReference type="NCBI Taxonomy" id="28513"/>
    <lineage>
        <taxon>Eukaryota</taxon>
        <taxon>Viridiplantae</taxon>
        <taxon>Streptophyta</taxon>
        <taxon>Embryophyta</taxon>
        <taxon>Tracheophyta</taxon>
        <taxon>Spermatophyta</taxon>
        <taxon>Magnoliopsida</taxon>
        <taxon>eudicotyledons</taxon>
        <taxon>Gunneridae</taxon>
        <taxon>Pentapetalae</taxon>
        <taxon>asterids</taxon>
        <taxon>lamiids</taxon>
        <taxon>Lamiales</taxon>
        <taxon>Lamiaceae</taxon>
        <taxon>Nepetoideae</taxon>
        <taxon>Mentheae</taxon>
        <taxon>Salviinae</taxon>
        <taxon>Salvia</taxon>
        <taxon>Salvia subgen. Calosphace</taxon>
    </lineage>
</organism>
<accession>A0ABD1FH24</accession>